<sequence length="205" mass="22416">MPKKPETLVSPLEEEEIPTQPRNRSRSPIRKKGKLPKDLLTSRVEELSSKMRTEGVTTILDPGGPLTGKEQQSTSALIEELLQELRGEMEGQAIDRTELMSNIESIRVLSESLIGGQENILHKIELSDHAASIKQLGENVKILDRAIKAQGDVLTGLANKIDLIYARMAISDPKASMIASASGPSSLYPTLPTAPKPIDEIDIIF</sequence>
<dbReference type="Proteomes" id="UP001180132">
    <property type="component" value="Segment"/>
</dbReference>
<feature type="region of interest" description="Disordered" evidence="1">
    <location>
        <begin position="1"/>
        <end position="40"/>
    </location>
</feature>
<organism evidence="2 3">
    <name type="scientific">Caribbean watersnake bornavirus</name>
    <dbReference type="NCBI Taxonomy" id="2817570"/>
    <lineage>
        <taxon>Viruses</taxon>
        <taxon>Riboviria</taxon>
        <taxon>Orthornavirae</taxon>
        <taxon>Negarnaviricota</taxon>
        <taxon>Haploviricotina</taxon>
        <taxon>Monjiviricetes</taxon>
        <taxon>Mononegavirales</taxon>
        <taxon>Bornaviridae</taxon>
        <taxon>Orthobornavirus</taxon>
        <taxon>Orthobornavirus caenophidiae</taxon>
    </lineage>
</organism>
<gene>
    <name evidence="2" type="primary">P</name>
</gene>
<dbReference type="EMBL" id="BK014571">
    <property type="protein sequence ID" value="DAZ85310.1"/>
    <property type="molecule type" value="Viral_cRNA"/>
</dbReference>
<evidence type="ECO:0000256" key="1">
    <source>
        <dbReference type="SAM" id="MobiDB-lite"/>
    </source>
</evidence>
<reference evidence="2" key="1">
    <citation type="journal article" date="2021" name="Arch. Virol.">
        <title>Two novel bornaviruses identified in colubrid and viperid snakes.</title>
        <authorList>
            <person name="Pfaff F."/>
            <person name="Rubbenstroth D."/>
        </authorList>
    </citation>
    <scope>NUCLEOTIDE SEQUENCE</scope>
    <source>
        <strain evidence="2">CHC-224</strain>
    </source>
</reference>
<accession>A0A8D9PHA6</accession>
<dbReference type="InterPro" id="IPR009517">
    <property type="entry name" value="BDV_P24"/>
</dbReference>
<name>A0A8D9PHA6_9MONO</name>
<evidence type="ECO:0000313" key="3">
    <source>
        <dbReference type="Proteomes" id="UP001180132"/>
    </source>
</evidence>
<evidence type="ECO:0000313" key="2">
    <source>
        <dbReference type="EMBL" id="DAZ85310.1"/>
    </source>
</evidence>
<feature type="compositionally biased region" description="Basic residues" evidence="1">
    <location>
        <begin position="23"/>
        <end position="34"/>
    </location>
</feature>
<protein>
    <submittedName>
        <fullName evidence="2">Phosphoprotein</fullName>
    </submittedName>
</protein>
<proteinExistence type="predicted"/>
<dbReference type="Pfam" id="PF06595">
    <property type="entry name" value="BDV_P24"/>
    <property type="match status" value="1"/>
</dbReference>